<accession>A0A433D6H3</accession>
<dbReference type="InterPro" id="IPR011050">
    <property type="entry name" value="Pectin_lyase_fold/virulence"/>
</dbReference>
<keyword evidence="9" id="KW-1185">Reference proteome</keyword>
<dbReference type="Gene3D" id="2.160.20.10">
    <property type="entry name" value="Single-stranded right-handed beta-helix, Pectin lyase-like"/>
    <property type="match status" value="1"/>
</dbReference>
<dbReference type="GO" id="GO:0042545">
    <property type="term" value="P:cell wall modification"/>
    <property type="evidence" value="ECO:0007669"/>
    <property type="project" value="InterPro"/>
</dbReference>
<proteinExistence type="inferred from homology"/>
<dbReference type="UniPathway" id="UPA00545">
    <property type="reaction ID" value="UER00823"/>
</dbReference>
<feature type="signal peptide" evidence="6">
    <location>
        <begin position="1"/>
        <end position="21"/>
    </location>
</feature>
<dbReference type="GO" id="GO:0045490">
    <property type="term" value="P:pectin catabolic process"/>
    <property type="evidence" value="ECO:0007669"/>
    <property type="project" value="UniProtKB-UniPathway"/>
</dbReference>
<evidence type="ECO:0000313" key="9">
    <source>
        <dbReference type="Proteomes" id="UP000268093"/>
    </source>
</evidence>
<evidence type="ECO:0000256" key="4">
    <source>
        <dbReference type="ARBA" id="ARBA00022801"/>
    </source>
</evidence>
<dbReference type="GO" id="GO:0030599">
    <property type="term" value="F:pectinesterase activity"/>
    <property type="evidence" value="ECO:0007669"/>
    <property type="project" value="UniProtKB-EC"/>
</dbReference>
<organism evidence="8 9">
    <name type="scientific">Jimgerdemannia flammicorona</name>
    <dbReference type="NCBI Taxonomy" id="994334"/>
    <lineage>
        <taxon>Eukaryota</taxon>
        <taxon>Fungi</taxon>
        <taxon>Fungi incertae sedis</taxon>
        <taxon>Mucoromycota</taxon>
        <taxon>Mucoromycotina</taxon>
        <taxon>Endogonomycetes</taxon>
        <taxon>Endogonales</taxon>
        <taxon>Endogonaceae</taxon>
        <taxon>Jimgerdemannia</taxon>
    </lineage>
</organism>
<evidence type="ECO:0000256" key="2">
    <source>
        <dbReference type="ARBA" id="ARBA00008891"/>
    </source>
</evidence>
<dbReference type="EC" id="3.1.1.11" evidence="3"/>
<comment type="caution">
    <text evidence="8">The sequence shown here is derived from an EMBL/GenBank/DDBJ whole genome shotgun (WGS) entry which is preliminary data.</text>
</comment>
<evidence type="ECO:0000259" key="7">
    <source>
        <dbReference type="Pfam" id="PF01095"/>
    </source>
</evidence>
<protein>
    <recommendedName>
        <fullName evidence="3">pectinesterase</fullName>
        <ecNumber evidence="3">3.1.1.11</ecNumber>
    </recommendedName>
</protein>
<evidence type="ECO:0000256" key="1">
    <source>
        <dbReference type="ARBA" id="ARBA00005184"/>
    </source>
</evidence>
<dbReference type="AlphaFoldDB" id="A0A433D6H3"/>
<dbReference type="Proteomes" id="UP000268093">
    <property type="component" value="Unassembled WGS sequence"/>
</dbReference>
<dbReference type="InterPro" id="IPR012334">
    <property type="entry name" value="Pectin_lyas_fold"/>
</dbReference>
<dbReference type="Pfam" id="PF01095">
    <property type="entry name" value="Pectinesterase"/>
    <property type="match status" value="1"/>
</dbReference>
<evidence type="ECO:0000256" key="5">
    <source>
        <dbReference type="ARBA" id="ARBA00023085"/>
    </source>
</evidence>
<dbReference type="PANTHER" id="PTHR31321">
    <property type="entry name" value="ACYL-COA THIOESTER HYDROLASE YBHC-RELATED"/>
    <property type="match status" value="1"/>
</dbReference>
<feature type="chain" id="PRO_5019519980" description="pectinesterase" evidence="6">
    <location>
        <begin position="22"/>
        <end position="357"/>
    </location>
</feature>
<evidence type="ECO:0000256" key="6">
    <source>
        <dbReference type="SAM" id="SignalP"/>
    </source>
</evidence>
<sequence length="357" mass="38515">MKAASILTLLLAFGLISLSDAQTPPGASCKTGLPNGVRVTPGNRTISAALTNLPSDGQLYTLLIESGVYNEQVWVNRSNVILRSCGTTSKKVVVQYAYGVSTSGRFSDAVTSVLLVARTNVSAYDIAFNNINPQAKNTAALALTVNFNAQHAGFYGCSFFGFQDTVLINMGSQAYFEKCYIEGSVDFIWGYGKAYFKNCTIGSNSAGYVTAHNRANATADGGFIFDHCTIKPVMSSFPALTNYTIAYANLSTAYSTRRTFLGRPYSQYARVVYLESYLDSHLNVSRWTVWNLNDTRTGNPGAYTVLFGEYMNYGPGSNSTPAAFATTLGSAAAKQFSLSSFFKNDTAWIDASARIAA</sequence>
<reference evidence="8 9" key="1">
    <citation type="journal article" date="2018" name="New Phytol.">
        <title>Phylogenomics of Endogonaceae and evolution of mycorrhizas within Mucoromycota.</title>
        <authorList>
            <person name="Chang Y."/>
            <person name="Desiro A."/>
            <person name="Na H."/>
            <person name="Sandor L."/>
            <person name="Lipzen A."/>
            <person name="Clum A."/>
            <person name="Barry K."/>
            <person name="Grigoriev I.V."/>
            <person name="Martin F.M."/>
            <person name="Stajich J.E."/>
            <person name="Smith M.E."/>
            <person name="Bonito G."/>
            <person name="Spatafora J.W."/>
        </authorList>
    </citation>
    <scope>NUCLEOTIDE SEQUENCE [LARGE SCALE GENOMIC DNA]</scope>
    <source>
        <strain evidence="8 9">GMNB39</strain>
    </source>
</reference>
<keyword evidence="5" id="KW-0063">Aspartyl esterase</keyword>
<dbReference type="OrthoDB" id="1546079at2759"/>
<keyword evidence="8" id="KW-0456">Lyase</keyword>
<dbReference type="PANTHER" id="PTHR31321:SF58">
    <property type="entry name" value="METHYLESTERASE, PUTATIVE-RELATED"/>
    <property type="match status" value="1"/>
</dbReference>
<gene>
    <name evidence="8" type="ORF">BC936DRAFT_146978</name>
</gene>
<keyword evidence="4" id="KW-0378">Hydrolase</keyword>
<comment type="pathway">
    <text evidence="1">Glycan metabolism; pectin degradation; 2-dehydro-3-deoxy-D-gluconate from pectin: step 1/5.</text>
</comment>
<comment type="similarity">
    <text evidence="2">Belongs to the pectinesterase family.</text>
</comment>
<evidence type="ECO:0000256" key="3">
    <source>
        <dbReference type="ARBA" id="ARBA00013229"/>
    </source>
</evidence>
<dbReference type="SUPFAM" id="SSF51126">
    <property type="entry name" value="Pectin lyase-like"/>
    <property type="match status" value="1"/>
</dbReference>
<keyword evidence="6" id="KW-0732">Signal</keyword>
<dbReference type="EMBL" id="RBNI01005870">
    <property type="protein sequence ID" value="RUP46425.1"/>
    <property type="molecule type" value="Genomic_DNA"/>
</dbReference>
<dbReference type="InterPro" id="IPR000070">
    <property type="entry name" value="Pectinesterase_cat"/>
</dbReference>
<evidence type="ECO:0000313" key="8">
    <source>
        <dbReference type="EMBL" id="RUP46425.1"/>
    </source>
</evidence>
<feature type="domain" description="Pectinesterase catalytic" evidence="7">
    <location>
        <begin position="44"/>
        <end position="343"/>
    </location>
</feature>
<dbReference type="GO" id="GO:0016829">
    <property type="term" value="F:lyase activity"/>
    <property type="evidence" value="ECO:0007669"/>
    <property type="project" value="UniProtKB-KW"/>
</dbReference>
<name>A0A433D6H3_9FUNG</name>